<dbReference type="Proteomes" id="UP000188354">
    <property type="component" value="Chromosome LG07"/>
</dbReference>
<dbReference type="GO" id="GO:0046872">
    <property type="term" value="F:metal ion binding"/>
    <property type="evidence" value="ECO:0007669"/>
    <property type="project" value="UniProtKB-KW"/>
</dbReference>
<dbReference type="EMBL" id="CM007367">
    <property type="protein sequence ID" value="OIW08060.1"/>
    <property type="molecule type" value="Genomic_DNA"/>
</dbReference>
<keyword evidence="2" id="KW-0479">Metal-binding</keyword>
<dbReference type="STRING" id="3871.A0A4P1RD72"/>
<dbReference type="KEGG" id="lang:109352540"/>
<dbReference type="Gene3D" id="3.30.70.100">
    <property type="match status" value="1"/>
</dbReference>
<evidence type="ECO:0000256" key="4">
    <source>
        <dbReference type="ARBA" id="ARBA00023289"/>
    </source>
</evidence>
<reference evidence="7 8" key="1">
    <citation type="journal article" date="2017" name="Plant Biotechnol. J.">
        <title>A comprehensive draft genome sequence for lupin (Lupinus angustifolius), an emerging health food: insights into plant-microbe interactions and legume evolution.</title>
        <authorList>
            <person name="Hane J.K."/>
            <person name="Ming Y."/>
            <person name="Kamphuis L.G."/>
            <person name="Nelson M.N."/>
            <person name="Garg G."/>
            <person name="Atkins C.A."/>
            <person name="Bayer P.E."/>
            <person name="Bravo A."/>
            <person name="Bringans S."/>
            <person name="Cannon S."/>
            <person name="Edwards D."/>
            <person name="Foley R."/>
            <person name="Gao L.L."/>
            <person name="Harrison M.J."/>
            <person name="Huang W."/>
            <person name="Hurgobin B."/>
            <person name="Li S."/>
            <person name="Liu C.W."/>
            <person name="McGrath A."/>
            <person name="Morahan G."/>
            <person name="Murray J."/>
            <person name="Weller J."/>
            <person name="Jian J."/>
            <person name="Singh K.B."/>
        </authorList>
    </citation>
    <scope>NUCLEOTIDE SEQUENCE [LARGE SCALE GENOMIC DNA]</scope>
    <source>
        <strain evidence="8">cv. Tanjil</strain>
        <tissue evidence="7">Whole plant</tissue>
    </source>
</reference>
<evidence type="ECO:0000256" key="2">
    <source>
        <dbReference type="ARBA" id="ARBA00022723"/>
    </source>
</evidence>
<evidence type="ECO:0000256" key="1">
    <source>
        <dbReference type="ARBA" id="ARBA00022481"/>
    </source>
</evidence>
<dbReference type="SUPFAM" id="SSF55008">
    <property type="entry name" value="HMA, heavy metal-associated domain"/>
    <property type="match status" value="1"/>
</dbReference>
<gene>
    <name evidence="7" type="ORF">TanjilG_20161</name>
</gene>
<dbReference type="InterPro" id="IPR036163">
    <property type="entry name" value="HMA_dom_sf"/>
</dbReference>
<dbReference type="OrthoDB" id="1923658at2759"/>
<keyword evidence="3" id="KW-0449">Lipoprotein</keyword>
<protein>
    <recommendedName>
        <fullName evidence="6">HMA domain-containing protein</fullName>
    </recommendedName>
</protein>
<sequence>MMKVVLKVALHDDRIQTKAMKVISGFSGVESLSVDKKDQKFTFIGDIDPVKVVRKLEKLCHVEIVSVGPAKEEKKEEPKIEEKKKDEKELIAELLKTNEAYYYHMRMAQSYPYHCYRTVEEGHNGCVIC</sequence>
<evidence type="ECO:0000256" key="5">
    <source>
        <dbReference type="ARBA" id="ARBA00024045"/>
    </source>
</evidence>
<dbReference type="InterPro" id="IPR051863">
    <property type="entry name" value="HIPP"/>
</dbReference>
<feature type="domain" description="HMA" evidence="6">
    <location>
        <begin position="1"/>
        <end position="67"/>
    </location>
</feature>
<proteinExistence type="inferred from homology"/>
<evidence type="ECO:0000256" key="3">
    <source>
        <dbReference type="ARBA" id="ARBA00023288"/>
    </source>
</evidence>
<dbReference type="PANTHER" id="PTHR45811:SF80">
    <property type="entry name" value="COPPER TRANSPORT PROTEIN FAMILY-RELATED"/>
    <property type="match status" value="1"/>
</dbReference>
<keyword evidence="1" id="KW-0488">Methylation</keyword>
<dbReference type="PROSITE" id="PS50846">
    <property type="entry name" value="HMA_2"/>
    <property type="match status" value="1"/>
</dbReference>
<dbReference type="PANTHER" id="PTHR45811">
    <property type="entry name" value="COPPER TRANSPORT PROTEIN FAMILY-RELATED"/>
    <property type="match status" value="1"/>
</dbReference>
<evidence type="ECO:0000313" key="7">
    <source>
        <dbReference type="EMBL" id="OIW08060.1"/>
    </source>
</evidence>
<evidence type="ECO:0000313" key="8">
    <source>
        <dbReference type="Proteomes" id="UP000188354"/>
    </source>
</evidence>
<dbReference type="Gramene" id="OIW08060">
    <property type="protein sequence ID" value="OIW08060"/>
    <property type="gene ID" value="TanjilG_20161"/>
</dbReference>
<dbReference type="Pfam" id="PF00403">
    <property type="entry name" value="HMA"/>
    <property type="match status" value="1"/>
</dbReference>
<evidence type="ECO:0000259" key="6">
    <source>
        <dbReference type="PROSITE" id="PS50846"/>
    </source>
</evidence>
<keyword evidence="8" id="KW-1185">Reference proteome</keyword>
<dbReference type="AlphaFoldDB" id="A0A4P1RD72"/>
<name>A0A4P1RD72_LUPAN</name>
<dbReference type="InterPro" id="IPR006121">
    <property type="entry name" value="HMA_dom"/>
</dbReference>
<accession>A0A4P1RD72</accession>
<keyword evidence="4" id="KW-0636">Prenylation</keyword>
<organism evidence="7 8">
    <name type="scientific">Lupinus angustifolius</name>
    <name type="common">Narrow-leaved blue lupine</name>
    <dbReference type="NCBI Taxonomy" id="3871"/>
    <lineage>
        <taxon>Eukaryota</taxon>
        <taxon>Viridiplantae</taxon>
        <taxon>Streptophyta</taxon>
        <taxon>Embryophyta</taxon>
        <taxon>Tracheophyta</taxon>
        <taxon>Spermatophyta</taxon>
        <taxon>Magnoliopsida</taxon>
        <taxon>eudicotyledons</taxon>
        <taxon>Gunneridae</taxon>
        <taxon>Pentapetalae</taxon>
        <taxon>rosids</taxon>
        <taxon>fabids</taxon>
        <taxon>Fabales</taxon>
        <taxon>Fabaceae</taxon>
        <taxon>Papilionoideae</taxon>
        <taxon>50 kb inversion clade</taxon>
        <taxon>genistoids sensu lato</taxon>
        <taxon>core genistoids</taxon>
        <taxon>Genisteae</taxon>
        <taxon>Lupinus</taxon>
    </lineage>
</organism>
<comment type="similarity">
    <text evidence="5">Belongs to the HIPP family.</text>
</comment>